<organism evidence="2 3">
    <name type="scientific">Streptomyces anatolicus</name>
    <dbReference type="NCBI Taxonomy" id="2675858"/>
    <lineage>
        <taxon>Bacteria</taxon>
        <taxon>Bacillati</taxon>
        <taxon>Actinomycetota</taxon>
        <taxon>Actinomycetes</taxon>
        <taxon>Kitasatosporales</taxon>
        <taxon>Streptomycetaceae</taxon>
        <taxon>Streptomyces</taxon>
    </lineage>
</organism>
<comment type="caution">
    <text evidence="2">The sequence shown here is derived from an EMBL/GenBank/DDBJ whole genome shotgun (WGS) entry which is preliminary data.</text>
</comment>
<sequence length="71" mass="7274">MYTHRRLTCATPKPAARLDGKQTVVVIVVLVLGVAMALTGMPVIVVAEVLTACGLIGAHVARRAPSAPAGL</sequence>
<proteinExistence type="predicted"/>
<protein>
    <submittedName>
        <fullName evidence="2">Uncharacterized protein</fullName>
    </submittedName>
</protein>
<feature type="transmembrane region" description="Helical" evidence="1">
    <location>
        <begin position="23"/>
        <end position="45"/>
    </location>
</feature>
<keyword evidence="1" id="KW-0472">Membrane</keyword>
<keyword evidence="1" id="KW-0812">Transmembrane</keyword>
<name>A0ABS6YKF7_9ACTN</name>
<evidence type="ECO:0000313" key="3">
    <source>
        <dbReference type="Proteomes" id="UP001197114"/>
    </source>
</evidence>
<keyword evidence="3" id="KW-1185">Reference proteome</keyword>
<reference evidence="2 3" key="1">
    <citation type="submission" date="2019-11" db="EMBL/GenBank/DDBJ databases">
        <authorList>
            <person name="Ay H."/>
        </authorList>
    </citation>
    <scope>NUCLEOTIDE SEQUENCE [LARGE SCALE GENOMIC DNA]</scope>
    <source>
        <strain evidence="2 3">BG9H</strain>
    </source>
</reference>
<accession>A0ABS6YKF7</accession>
<evidence type="ECO:0000256" key="1">
    <source>
        <dbReference type="SAM" id="Phobius"/>
    </source>
</evidence>
<evidence type="ECO:0000313" key="2">
    <source>
        <dbReference type="EMBL" id="MBW5421906.1"/>
    </source>
</evidence>
<keyword evidence="1" id="KW-1133">Transmembrane helix</keyword>
<dbReference type="EMBL" id="WMBF01000073">
    <property type="protein sequence ID" value="MBW5421906.1"/>
    <property type="molecule type" value="Genomic_DNA"/>
</dbReference>
<dbReference type="Proteomes" id="UP001197114">
    <property type="component" value="Unassembled WGS sequence"/>
</dbReference>
<gene>
    <name evidence="2" type="ORF">GKQ77_10050</name>
</gene>
<dbReference type="RefSeq" id="WP_219688371.1">
    <property type="nucleotide sequence ID" value="NZ_WMBF01000073.1"/>
</dbReference>